<protein>
    <submittedName>
        <fullName evidence="3">Low molecular weight phosphatase family protein</fullName>
    </submittedName>
</protein>
<dbReference type="Proteomes" id="UP000232806">
    <property type="component" value="Chromosome"/>
</dbReference>
<name>A0A2H4VA73_9EURY</name>
<evidence type="ECO:0000256" key="1">
    <source>
        <dbReference type="ARBA" id="ARBA00022849"/>
    </source>
</evidence>
<dbReference type="RefSeq" id="WP_100904951.1">
    <property type="nucleotide sequence ID" value="NZ_CP017766.1"/>
</dbReference>
<dbReference type="GeneID" id="35120395"/>
<dbReference type="CDD" id="cd16345">
    <property type="entry name" value="LMWP_ArsC"/>
    <property type="match status" value="1"/>
</dbReference>
<sequence length="151" mass="16596">MSVQTKKTVLFICNHNSARSQMAEGLLRSLCGEQYEACSAGSNPRDVNPYAVKVLAELGMDISHHRSKSLLEFEGVKFDYVVTVCGGGGDTCPFFPGGKIYLHEDFDDPVAVDGTDSERTEAFRKIRDEIKTWIQESLDGNAKVAITTDIS</sequence>
<dbReference type="EMBL" id="CP017766">
    <property type="protein sequence ID" value="AUB54973.1"/>
    <property type="molecule type" value="Genomic_DNA"/>
</dbReference>
<feature type="domain" description="Phosphotyrosine protein phosphatase I" evidence="2">
    <location>
        <begin position="7"/>
        <end position="140"/>
    </location>
</feature>
<reference evidence="3 4" key="1">
    <citation type="submission" date="2016-10" db="EMBL/GenBank/DDBJ databases">
        <title>Comparative genomics between deep and shallow subseafloor isolates.</title>
        <authorList>
            <person name="Ishii S."/>
            <person name="Miller J.R."/>
            <person name="Sutton G."/>
            <person name="Suzuki S."/>
            <person name="Methe B."/>
            <person name="Inagaki F."/>
            <person name="Imachi H."/>
        </authorList>
    </citation>
    <scope>NUCLEOTIDE SEQUENCE [LARGE SCALE GENOMIC DNA]</scope>
    <source>
        <strain evidence="3 4">MO-MB1</strain>
    </source>
</reference>
<dbReference type="Gene3D" id="3.40.50.2300">
    <property type="match status" value="1"/>
</dbReference>
<evidence type="ECO:0000259" key="2">
    <source>
        <dbReference type="SMART" id="SM00226"/>
    </source>
</evidence>
<evidence type="ECO:0000313" key="4">
    <source>
        <dbReference type="Proteomes" id="UP000232806"/>
    </source>
</evidence>
<evidence type="ECO:0000313" key="3">
    <source>
        <dbReference type="EMBL" id="AUB54973.1"/>
    </source>
</evidence>
<dbReference type="InterPro" id="IPR023485">
    <property type="entry name" value="Ptyr_pPase"/>
</dbReference>
<dbReference type="SUPFAM" id="SSF52788">
    <property type="entry name" value="Phosphotyrosine protein phosphatases I"/>
    <property type="match status" value="1"/>
</dbReference>
<dbReference type="GO" id="GO:0046685">
    <property type="term" value="P:response to arsenic-containing substance"/>
    <property type="evidence" value="ECO:0007669"/>
    <property type="project" value="UniProtKB-KW"/>
</dbReference>
<dbReference type="SMART" id="SM00226">
    <property type="entry name" value="LMWPc"/>
    <property type="match status" value="1"/>
</dbReference>
<organism evidence="3 4">
    <name type="scientific">Methanobacterium subterraneum</name>
    <dbReference type="NCBI Taxonomy" id="59277"/>
    <lineage>
        <taxon>Archaea</taxon>
        <taxon>Methanobacteriati</taxon>
        <taxon>Methanobacteriota</taxon>
        <taxon>Methanomada group</taxon>
        <taxon>Methanobacteria</taxon>
        <taxon>Methanobacteriales</taxon>
        <taxon>Methanobacteriaceae</taxon>
        <taxon>Methanobacterium</taxon>
    </lineage>
</organism>
<dbReference type="OrthoDB" id="295776at2157"/>
<accession>A0A2H4VA73</accession>
<dbReference type="Pfam" id="PF01451">
    <property type="entry name" value="LMWPc"/>
    <property type="match status" value="1"/>
</dbReference>
<dbReference type="AlphaFoldDB" id="A0A2H4VA73"/>
<dbReference type="PANTHER" id="PTHR43428">
    <property type="entry name" value="ARSENATE REDUCTASE"/>
    <property type="match status" value="1"/>
</dbReference>
<proteinExistence type="predicted"/>
<dbReference type="InterPro" id="IPR036196">
    <property type="entry name" value="Ptyr_pPase_sf"/>
</dbReference>
<keyword evidence="1" id="KW-0059">Arsenical resistance</keyword>
<dbReference type="PANTHER" id="PTHR43428:SF1">
    <property type="entry name" value="ARSENATE REDUCTASE"/>
    <property type="match status" value="1"/>
</dbReference>
<gene>
    <name evidence="3" type="ORF">BK007_02340</name>
</gene>